<gene>
    <name evidence="1" type="ORF">CFRA_05820</name>
</gene>
<keyword evidence="2" id="KW-1185">Reference proteome</keyword>
<evidence type="ECO:0000313" key="1">
    <source>
        <dbReference type="EMBL" id="APT88840.1"/>
    </source>
</evidence>
<dbReference type="Pfam" id="PF19741">
    <property type="entry name" value="DUF6230"/>
    <property type="match status" value="1"/>
</dbReference>
<proteinExistence type="predicted"/>
<dbReference type="AlphaFoldDB" id="A0A1L7CSL4"/>
<accession>A0A1L7CSL4</accession>
<protein>
    <recommendedName>
        <fullName evidence="3">Cholesterol esterase</fullName>
    </recommendedName>
</protein>
<dbReference type="OrthoDB" id="4421713at2"/>
<reference evidence="1 2" key="1">
    <citation type="submission" date="2014-08" db="EMBL/GenBank/DDBJ databases">
        <title>Complete genome sequence of Corynebacterium frankenforstense ST18(T) (=DSM 45800(T)), isolated from raw cow milk.</title>
        <authorList>
            <person name="Ruckert C."/>
            <person name="Albersmeier A."/>
            <person name="Winkler A."/>
            <person name="Lipski A."/>
            <person name="Kalinowski J."/>
        </authorList>
    </citation>
    <scope>NUCLEOTIDE SEQUENCE [LARGE SCALE GENOMIC DNA]</scope>
    <source>
        <strain evidence="1 2">ST18</strain>
    </source>
</reference>
<dbReference type="Proteomes" id="UP000185434">
    <property type="component" value="Chromosome"/>
</dbReference>
<dbReference type="RefSeq" id="WP_075663827.1">
    <property type="nucleotide sequence ID" value="NZ_CP009247.1"/>
</dbReference>
<dbReference type="KEGG" id="cfk:CFRA_05820"/>
<dbReference type="InterPro" id="IPR046198">
    <property type="entry name" value="DUF6230"/>
</dbReference>
<organism evidence="1 2">
    <name type="scientific">Corynebacterium frankenforstense DSM 45800</name>
    <dbReference type="NCBI Taxonomy" id="1437875"/>
    <lineage>
        <taxon>Bacteria</taxon>
        <taxon>Bacillati</taxon>
        <taxon>Actinomycetota</taxon>
        <taxon>Actinomycetes</taxon>
        <taxon>Mycobacteriales</taxon>
        <taxon>Corynebacteriaceae</taxon>
        <taxon>Corynebacterium</taxon>
    </lineage>
</organism>
<name>A0A1L7CSL4_9CORY</name>
<evidence type="ECO:0008006" key="3">
    <source>
        <dbReference type="Google" id="ProtNLM"/>
    </source>
</evidence>
<dbReference type="EMBL" id="CP009247">
    <property type="protein sequence ID" value="APT88840.1"/>
    <property type="molecule type" value="Genomic_DNA"/>
</dbReference>
<evidence type="ECO:0000313" key="2">
    <source>
        <dbReference type="Proteomes" id="UP000185434"/>
    </source>
</evidence>
<sequence length="187" mass="18716">MGHIRKLRFAGILGLGLLATAGTGVAMAQGGLSANLALSNTIFTQQVGGIDGTGLALFVDSDEMADGAVGVSRLRIDDATITDLCMSAPVKVPGIGDRKFQMVTDGANTQADNLVIGATEIEGTLTLVKPQIGVDTGQLGGPSGSGGIAAEKLLAKDQVIHASSIAADQLTAAGAKISIEEADGGRC</sequence>